<gene>
    <name evidence="1" type="ORF">ACFODW_00330</name>
</gene>
<proteinExistence type="predicted"/>
<sequence length="389" mass="45616">MVGLKSLIKDVFEDFGLIISGWSATWDSGIRDLMYSVQSRRYSWYWNALYDNISPEAKELLEFRDGTLIPGDTADSFFSQIKENVEAIEMQRFQHTDEAEVIVNKTKKYIKSNNYVDLNDLLIKETNKTIEFIKKIEASSEVDDYHEFITEIITFTTPLGRVISLISYYGEGNFHSDLIIKTFERLSQEFITSGLEQKIKLQHLPLTLVFYAAGLSYFSRERFRDLNNIFYKPSSEERMLKERGIPLFEQLCLSRILRDLDRLISSYERHFAPQSKFLSLNIYEMFVDVFPTEAEYQKNFDLFELTLGLKIEQQGQLVNYIGMFHFKMDKSTLFNFFSKGKAMGNQWDYLQLFQGEEELTSLLHSYSETFNKYGVLAGGNRTDYTQLYK</sequence>
<name>A0ABV7A163_9BACI</name>
<evidence type="ECO:0000313" key="2">
    <source>
        <dbReference type="Proteomes" id="UP001595387"/>
    </source>
</evidence>
<accession>A0ABV7A163</accession>
<organism evidence="1 2">
    <name type="scientific">Virgibacillus sediminis</name>
    <dbReference type="NCBI Taxonomy" id="202260"/>
    <lineage>
        <taxon>Bacteria</taxon>
        <taxon>Bacillati</taxon>
        <taxon>Bacillota</taxon>
        <taxon>Bacilli</taxon>
        <taxon>Bacillales</taxon>
        <taxon>Bacillaceae</taxon>
        <taxon>Virgibacillus</taxon>
    </lineage>
</organism>
<protein>
    <submittedName>
        <fullName evidence="1">Uncharacterized protein</fullName>
    </submittedName>
</protein>
<keyword evidence="2" id="KW-1185">Reference proteome</keyword>
<dbReference type="Proteomes" id="UP001595387">
    <property type="component" value="Unassembled WGS sequence"/>
</dbReference>
<comment type="caution">
    <text evidence="1">The sequence shown here is derived from an EMBL/GenBank/DDBJ whole genome shotgun (WGS) entry which is preliminary data.</text>
</comment>
<reference evidence="2" key="1">
    <citation type="journal article" date="2019" name="Int. J. Syst. Evol. Microbiol.">
        <title>The Global Catalogue of Microorganisms (GCM) 10K type strain sequencing project: providing services to taxonomists for standard genome sequencing and annotation.</title>
        <authorList>
            <consortium name="The Broad Institute Genomics Platform"/>
            <consortium name="The Broad Institute Genome Sequencing Center for Infectious Disease"/>
            <person name="Wu L."/>
            <person name="Ma J."/>
        </authorList>
    </citation>
    <scope>NUCLEOTIDE SEQUENCE [LARGE SCALE GENOMIC DNA]</scope>
    <source>
        <strain evidence="2">KCTC 13193</strain>
    </source>
</reference>
<evidence type="ECO:0000313" key="1">
    <source>
        <dbReference type="EMBL" id="MFC2946812.1"/>
    </source>
</evidence>
<dbReference type="EMBL" id="JBHRRZ010000001">
    <property type="protein sequence ID" value="MFC2946812.1"/>
    <property type="molecule type" value="Genomic_DNA"/>
</dbReference>
<dbReference type="RefSeq" id="WP_390301192.1">
    <property type="nucleotide sequence ID" value="NZ_JBHRRZ010000001.1"/>
</dbReference>